<feature type="active site" description="Nucleophile" evidence="4">
    <location>
        <position position="80"/>
    </location>
</feature>
<comment type="similarity">
    <text evidence="2">Belongs to the ACC deaminase/D-cysteine desulfhydrase family.</text>
</comment>
<gene>
    <name evidence="7" type="ORF">DF182_30050</name>
</gene>
<dbReference type="OrthoDB" id="9801249at2"/>
<evidence type="ECO:0000256" key="1">
    <source>
        <dbReference type="ARBA" id="ARBA00001933"/>
    </source>
</evidence>
<protein>
    <submittedName>
        <fullName evidence="7">D-cysteine desulfhydrase</fullName>
    </submittedName>
</protein>
<evidence type="ECO:0000256" key="5">
    <source>
        <dbReference type="PIRSR" id="PIRSR006278-2"/>
    </source>
</evidence>
<keyword evidence="3 5" id="KW-0663">Pyridoxal phosphate</keyword>
<feature type="domain" description="Tryptophan synthase beta chain-like PALP" evidence="6">
    <location>
        <begin position="18"/>
        <end position="323"/>
    </location>
</feature>
<proteinExistence type="inferred from homology"/>
<dbReference type="RefSeq" id="WP_113619447.1">
    <property type="nucleotide sequence ID" value="NZ_QFFJ01000002.1"/>
</dbReference>
<reference evidence="7 8" key="1">
    <citation type="submission" date="2018-05" db="EMBL/GenBank/DDBJ databases">
        <title>Chitinophaga sp. K3CV102501T nov., isolated from isolated from a monsoon evergreen broad-leaved forest soil.</title>
        <authorList>
            <person name="Lv Y."/>
        </authorList>
    </citation>
    <scope>NUCLEOTIDE SEQUENCE [LARGE SCALE GENOMIC DNA]</scope>
    <source>
        <strain evidence="7 8">GDMCC 1.1325</strain>
    </source>
</reference>
<dbReference type="Gene3D" id="3.40.50.1100">
    <property type="match status" value="2"/>
</dbReference>
<dbReference type="InterPro" id="IPR001926">
    <property type="entry name" value="TrpB-like_PALP"/>
</dbReference>
<dbReference type="AlphaFoldDB" id="A0A365XXF4"/>
<dbReference type="EMBL" id="QFFJ01000002">
    <property type="protein sequence ID" value="RBL90691.1"/>
    <property type="molecule type" value="Genomic_DNA"/>
</dbReference>
<evidence type="ECO:0000256" key="4">
    <source>
        <dbReference type="PIRSR" id="PIRSR006278-1"/>
    </source>
</evidence>
<dbReference type="SUPFAM" id="SSF53686">
    <property type="entry name" value="Tryptophan synthase beta subunit-like PLP-dependent enzymes"/>
    <property type="match status" value="1"/>
</dbReference>
<evidence type="ECO:0000313" key="7">
    <source>
        <dbReference type="EMBL" id="RBL90691.1"/>
    </source>
</evidence>
<keyword evidence="8" id="KW-1185">Reference proteome</keyword>
<sequence>MKKNYLEHKYQAYPLIGNPTGIHALSNLNRQLKDVQVYLKRDDVMDIGLGGNKLRKLEYLIQDAISQGADTLLTTGGVQSNHARLTAAAAARAGMHCELVLSQPVPIDTLNYNNNGNILLEQIMGVTVQIIPKGATVQTFLDARCAELIAQGRKPYVMPMGGSNPVGCLGYANCYLEIMEQSQQMNMEFSHILVPNGSSGTHAGLLAGQKFAAQAGPEIRSYAVLADEAQTKRTTLEKTIATANLLGYTEMIHDTEVFVNDAYRGEGYGIPTSSMWSALRLLAQTEGIFLDPVYSGKAFAGMLGDIEQQKFPKGSNILFIMTGGTAGLFAYQDLVG</sequence>
<accession>A0A365XXF4</accession>
<organism evidence="7 8">
    <name type="scientific">Chitinophaga flava</name>
    <dbReference type="NCBI Taxonomy" id="2259036"/>
    <lineage>
        <taxon>Bacteria</taxon>
        <taxon>Pseudomonadati</taxon>
        <taxon>Bacteroidota</taxon>
        <taxon>Chitinophagia</taxon>
        <taxon>Chitinophagales</taxon>
        <taxon>Chitinophagaceae</taxon>
        <taxon>Chitinophaga</taxon>
    </lineage>
</organism>
<dbReference type="PIRSF" id="PIRSF006278">
    <property type="entry name" value="ACCD_DCysDesulf"/>
    <property type="match status" value="1"/>
</dbReference>
<comment type="cofactor">
    <cofactor evidence="1">
        <name>pyridoxal 5'-phosphate</name>
        <dbReference type="ChEBI" id="CHEBI:597326"/>
    </cofactor>
</comment>
<dbReference type="Pfam" id="PF00291">
    <property type="entry name" value="PALP"/>
    <property type="match status" value="1"/>
</dbReference>
<evidence type="ECO:0000256" key="3">
    <source>
        <dbReference type="ARBA" id="ARBA00022898"/>
    </source>
</evidence>
<name>A0A365XXF4_9BACT</name>
<dbReference type="InterPro" id="IPR027278">
    <property type="entry name" value="ACCD_DCysDesulf"/>
</dbReference>
<dbReference type="NCBIfam" id="TIGR01275">
    <property type="entry name" value="ACC_deam_rel"/>
    <property type="match status" value="1"/>
</dbReference>
<dbReference type="PANTHER" id="PTHR43780:SF2">
    <property type="entry name" value="1-AMINOCYCLOPROPANE-1-CARBOXYLATE DEAMINASE-RELATED"/>
    <property type="match status" value="1"/>
</dbReference>
<dbReference type="InterPro" id="IPR005966">
    <property type="entry name" value="D-Cys_desShydrase"/>
</dbReference>
<comment type="caution">
    <text evidence="7">The sequence shown here is derived from an EMBL/GenBank/DDBJ whole genome shotgun (WGS) entry which is preliminary data.</text>
</comment>
<dbReference type="PANTHER" id="PTHR43780">
    <property type="entry name" value="1-AMINOCYCLOPROPANE-1-CARBOXYLATE DEAMINASE-RELATED"/>
    <property type="match status" value="1"/>
</dbReference>
<dbReference type="GO" id="GO:0019148">
    <property type="term" value="F:D-cysteine desulfhydrase activity"/>
    <property type="evidence" value="ECO:0007669"/>
    <property type="project" value="TreeGrafter"/>
</dbReference>
<evidence type="ECO:0000259" key="6">
    <source>
        <dbReference type="Pfam" id="PF00291"/>
    </source>
</evidence>
<dbReference type="InterPro" id="IPR036052">
    <property type="entry name" value="TrpB-like_PALP_sf"/>
</dbReference>
<evidence type="ECO:0000313" key="8">
    <source>
        <dbReference type="Proteomes" id="UP000253410"/>
    </source>
</evidence>
<dbReference type="Proteomes" id="UP000253410">
    <property type="component" value="Unassembled WGS sequence"/>
</dbReference>
<evidence type="ECO:0000256" key="2">
    <source>
        <dbReference type="ARBA" id="ARBA00008639"/>
    </source>
</evidence>
<feature type="modified residue" description="N6-(pyridoxal phosphate)lysine" evidence="5">
    <location>
        <position position="53"/>
    </location>
</feature>